<dbReference type="EMBL" id="CP000699">
    <property type="protein sequence ID" value="ABQ68940.1"/>
    <property type="molecule type" value="Genomic_DNA"/>
</dbReference>
<evidence type="ECO:0000313" key="2">
    <source>
        <dbReference type="EMBL" id="ABQ68940.1"/>
    </source>
</evidence>
<reference evidence="2 3" key="1">
    <citation type="journal article" date="2010" name="J. Bacteriol.">
        <title>Genome sequence of the dioxin-mineralizing bacterium Sphingomonas wittichii RW1.</title>
        <authorList>
            <person name="Miller T.R."/>
            <person name="Delcher A.L."/>
            <person name="Salzberg S.L."/>
            <person name="Saunders E."/>
            <person name="Detter J.C."/>
            <person name="Halden R.U."/>
        </authorList>
    </citation>
    <scope>NUCLEOTIDE SEQUENCE [LARGE SCALE GENOMIC DNA]</scope>
    <source>
        <strain evidence="3">DSM 6014 / CCUG 31198 / JCM 15750 / NBRC 105917 / EY 4224 / RW1</strain>
    </source>
</reference>
<dbReference type="AlphaFoldDB" id="A0A9J9HC91"/>
<feature type="compositionally biased region" description="Low complexity" evidence="1">
    <location>
        <begin position="211"/>
        <end position="220"/>
    </location>
</feature>
<gene>
    <name evidence="2" type="ordered locus">Swit_2582</name>
</gene>
<evidence type="ECO:0000313" key="3">
    <source>
        <dbReference type="Proteomes" id="UP000001989"/>
    </source>
</evidence>
<sequence length="237" mass="25565">MGRIWALKLGLDLHAAGGRQERHRRRALGGDDQAQLALLGQPADDERTPPLAGRREVDHRHAGRLPDVERHRRHRDRRAAERAAVARLARYPAVGALLAAADRDAREIDLHRQVAGEARPCDRGDQAEAGAALRILDQHVAGAQQRAGGERGLRSAHGDVGGEADAGQAGERRPAPFGATAAIDRGGAMPYRAGRARQRRDDPRRDRRQQGRQIDAQADAADGERAAVEAATDGSVI</sequence>
<protein>
    <submittedName>
        <fullName evidence="2">Uncharacterized protein</fullName>
    </submittedName>
</protein>
<evidence type="ECO:0000256" key="1">
    <source>
        <dbReference type="SAM" id="MobiDB-lite"/>
    </source>
</evidence>
<dbReference type="KEGG" id="swi:Swit_2582"/>
<proteinExistence type="predicted"/>
<feature type="compositionally biased region" description="Basic and acidic residues" evidence="1">
    <location>
        <begin position="199"/>
        <end position="209"/>
    </location>
</feature>
<dbReference type="Proteomes" id="UP000001989">
    <property type="component" value="Chromosome"/>
</dbReference>
<name>A0A9J9HC91_RHIWR</name>
<feature type="region of interest" description="Disordered" evidence="1">
    <location>
        <begin position="142"/>
        <end position="237"/>
    </location>
</feature>
<feature type="compositionally biased region" description="Basic and acidic residues" evidence="1">
    <location>
        <begin position="148"/>
        <end position="157"/>
    </location>
</feature>
<keyword evidence="3" id="KW-1185">Reference proteome</keyword>
<feature type="compositionally biased region" description="Basic and acidic residues" evidence="1">
    <location>
        <begin position="44"/>
        <end position="63"/>
    </location>
</feature>
<feature type="region of interest" description="Disordered" evidence="1">
    <location>
        <begin position="39"/>
        <end position="63"/>
    </location>
</feature>
<accession>A0A9J9HC91</accession>
<organism evidence="2 3">
    <name type="scientific">Rhizorhabdus wittichii (strain DSM 6014 / CCUG 31198 / JCM 15750 / NBRC 105917 / EY 4224 / RW1)</name>
    <name type="common">Sphingomonas wittichii</name>
    <dbReference type="NCBI Taxonomy" id="392499"/>
    <lineage>
        <taxon>Bacteria</taxon>
        <taxon>Pseudomonadati</taxon>
        <taxon>Pseudomonadota</taxon>
        <taxon>Alphaproteobacteria</taxon>
        <taxon>Sphingomonadales</taxon>
        <taxon>Sphingomonadaceae</taxon>
        <taxon>Rhizorhabdus</taxon>
    </lineage>
</organism>